<dbReference type="AlphaFoldDB" id="A0AA45WIN5"/>
<reference evidence="1" key="1">
    <citation type="submission" date="2017-05" db="EMBL/GenBank/DDBJ databases">
        <authorList>
            <person name="Varghese N."/>
            <person name="Submissions S."/>
        </authorList>
    </citation>
    <scope>NUCLEOTIDE SEQUENCE</scope>
    <source>
        <strain evidence="1">DSM 18763</strain>
    </source>
</reference>
<evidence type="ECO:0008006" key="3">
    <source>
        <dbReference type="Google" id="ProtNLM"/>
    </source>
</evidence>
<dbReference type="Proteomes" id="UP001157947">
    <property type="component" value="Unassembled WGS sequence"/>
</dbReference>
<sequence>MREKLALRYKNLFVFIISFFLLFLTSYAVNKPENEDLKLLKEGIEDYKNGDYYTAVDVFSKLTTNTNSPYYKDALFMLSKTYLQIGKKTGLKKYLWAAVYSINYYVGAGGKRDWDFYYTKASIYEALGFFERAQPLYKIASFEAKNEEEYNKSLIGLLRVSALNGKMDEISKNLIYIASSNPEIRKEQDILNGMIAFQKGDYEEAFKYFSENYRKFESYFIENPYYYYLVGETAYRLKNYEFAKNIFRKIVSTVKDDEIIRKAILRLADIEVIEKNKKLAFDNYYYIIIKYPDSDEATIAKLKIISLSREYAEKAGIDDIISFTVKTLISNRTNNIGRYALANFGALIFENPTPYLIDRLSWEISLFSPSGFNFEQREYINNLWKPYLLKVKTDNLCKLYNANPNFFNELFEKDVLEHILNNCKDINIQIELIKYLVQKYNQDQDKIKLVNLLINKKDFKKAEEILQTISNKDCDYYLLLFKIKLLSKQDYKGLFQNIKNSCKENKDTASILAYEYLIKNQPLKAYETIIPWMRDLAMEYNENPFSKEILNQLIDKLMLKDEYNKVIKITELIIKNKEIEEKDYCYINAISLISYVRLNNLSNAEISYNNIVKCKDDFSEFAKKVYENEKIIKEVKK</sequence>
<proteinExistence type="predicted"/>
<dbReference type="InterPro" id="IPR011990">
    <property type="entry name" value="TPR-like_helical_dom_sf"/>
</dbReference>
<dbReference type="Gene3D" id="1.25.40.10">
    <property type="entry name" value="Tetratricopeptide repeat domain"/>
    <property type="match status" value="2"/>
</dbReference>
<evidence type="ECO:0000313" key="2">
    <source>
        <dbReference type="Proteomes" id="UP001157947"/>
    </source>
</evidence>
<accession>A0AA45WIN5</accession>
<gene>
    <name evidence="1" type="ORF">SAMN06264868_101147</name>
</gene>
<dbReference type="EMBL" id="FXTX01000001">
    <property type="protein sequence ID" value="SMP00678.1"/>
    <property type="molecule type" value="Genomic_DNA"/>
</dbReference>
<organism evidence="1 2">
    <name type="scientific">Venenivibrio stagnispumantis</name>
    <dbReference type="NCBI Taxonomy" id="407998"/>
    <lineage>
        <taxon>Bacteria</taxon>
        <taxon>Pseudomonadati</taxon>
        <taxon>Aquificota</taxon>
        <taxon>Aquificia</taxon>
        <taxon>Aquificales</taxon>
        <taxon>Hydrogenothermaceae</taxon>
        <taxon>Venenivibrio</taxon>
    </lineage>
</organism>
<name>A0AA45WIN5_9AQUI</name>
<evidence type="ECO:0000313" key="1">
    <source>
        <dbReference type="EMBL" id="SMP00678.1"/>
    </source>
</evidence>
<keyword evidence="2" id="KW-1185">Reference proteome</keyword>
<dbReference type="SUPFAM" id="SSF48452">
    <property type="entry name" value="TPR-like"/>
    <property type="match status" value="2"/>
</dbReference>
<protein>
    <recommendedName>
        <fullName evidence="3">Tetratricopeptide repeat protein</fullName>
    </recommendedName>
</protein>
<comment type="caution">
    <text evidence="1">The sequence shown here is derived from an EMBL/GenBank/DDBJ whole genome shotgun (WGS) entry which is preliminary data.</text>
</comment>